<feature type="non-terminal residue" evidence="2">
    <location>
        <position position="1"/>
    </location>
</feature>
<dbReference type="Proteomes" id="UP000555836">
    <property type="component" value="Unassembled WGS sequence"/>
</dbReference>
<reference evidence="2 3" key="1">
    <citation type="submission" date="2020-04" db="EMBL/GenBank/DDBJ databases">
        <title>Whole-genome sequencing of Vibrio spp. from China reveals different genetic environments of blaCTX-M-14 among diverse lineages.</title>
        <authorList>
            <person name="Zheng Z."/>
            <person name="Ye L."/>
            <person name="Chen S."/>
        </authorList>
    </citation>
    <scope>NUCLEOTIDE SEQUENCE [LARGE SCALE GENOMIC DNA]</scope>
    <source>
        <strain evidence="2 3">Vb0574</strain>
    </source>
</reference>
<dbReference type="Pfam" id="PF14296">
    <property type="entry name" value="O-ag_pol_Wzy"/>
    <property type="match status" value="1"/>
</dbReference>
<dbReference type="EMBL" id="JABCLD010002103">
    <property type="protein sequence ID" value="NMU29017.1"/>
    <property type="molecule type" value="Genomic_DNA"/>
</dbReference>
<proteinExistence type="predicted"/>
<protein>
    <submittedName>
        <fullName evidence="2">O-antigen polysaccharide polymerase Wzy</fullName>
    </submittedName>
</protein>
<feature type="transmembrane region" description="Helical" evidence="1">
    <location>
        <begin position="35"/>
        <end position="54"/>
    </location>
</feature>
<evidence type="ECO:0000313" key="2">
    <source>
        <dbReference type="EMBL" id="NMU29017.1"/>
    </source>
</evidence>
<comment type="caution">
    <text evidence="2">The sequence shown here is derived from an EMBL/GenBank/DDBJ whole genome shotgun (WGS) entry which is preliminary data.</text>
</comment>
<dbReference type="InterPro" id="IPR029468">
    <property type="entry name" value="O-ag_pol_Wzy"/>
</dbReference>
<sequence>PGTILKFYMEFKFIMSYGYYAYYSEGVSAPFWIDVSRYLFVIAFAILISSLPAWKLVRFYFFVFVLFAFGFLLLGVRSSFVLYISLLYYIYYNFYSDRTPKITTLLFLVCAL</sequence>
<evidence type="ECO:0000256" key="1">
    <source>
        <dbReference type="SAM" id="Phobius"/>
    </source>
</evidence>
<keyword evidence="1" id="KW-1133">Transmembrane helix</keyword>
<gene>
    <name evidence="2" type="primary">wzy</name>
    <name evidence="2" type="ORF">HKB21_25735</name>
</gene>
<accession>A0A7Y0S9T9</accession>
<feature type="transmembrane region" description="Helical" evidence="1">
    <location>
        <begin position="61"/>
        <end position="91"/>
    </location>
</feature>
<evidence type="ECO:0000313" key="3">
    <source>
        <dbReference type="Proteomes" id="UP000555836"/>
    </source>
</evidence>
<keyword evidence="1" id="KW-0472">Membrane</keyword>
<name>A0A7Y0S9T9_VIBPH</name>
<feature type="non-terminal residue" evidence="2">
    <location>
        <position position="112"/>
    </location>
</feature>
<organism evidence="2 3">
    <name type="scientific">Vibrio parahaemolyticus</name>
    <dbReference type="NCBI Taxonomy" id="670"/>
    <lineage>
        <taxon>Bacteria</taxon>
        <taxon>Pseudomonadati</taxon>
        <taxon>Pseudomonadota</taxon>
        <taxon>Gammaproteobacteria</taxon>
        <taxon>Vibrionales</taxon>
        <taxon>Vibrionaceae</taxon>
        <taxon>Vibrio</taxon>
    </lineage>
</organism>
<keyword evidence="1" id="KW-0812">Transmembrane</keyword>
<dbReference type="AlphaFoldDB" id="A0A7Y0S9T9"/>